<organism evidence="1 2">
    <name type="scientific">Chitinophaga cymbidii</name>
    <dbReference type="NCBI Taxonomy" id="1096750"/>
    <lineage>
        <taxon>Bacteria</taxon>
        <taxon>Pseudomonadati</taxon>
        <taxon>Bacteroidota</taxon>
        <taxon>Chitinophagia</taxon>
        <taxon>Chitinophagales</taxon>
        <taxon>Chitinophagaceae</taxon>
        <taxon>Chitinophaga</taxon>
    </lineage>
</organism>
<comment type="caution">
    <text evidence="1">The sequence shown here is derived from an EMBL/GenBank/DDBJ whole genome shotgun (WGS) entry which is preliminary data.</text>
</comment>
<proteinExistence type="predicted"/>
<dbReference type="EMBL" id="BKAU01000004">
    <property type="protein sequence ID" value="GEP97160.1"/>
    <property type="molecule type" value="Genomic_DNA"/>
</dbReference>
<sequence length="324" mass="36500">MTIRKYILLSLLVLAAAVACKKIPVGYISDQIRYVNDTFRVPRGTNYKADPKAFELDGSNYPISVKLLEVRDLATGKPTTLFSEEKEVWIWTALFNPDTDTTVELLNKKREMKMVPPLELVEKSGQLIFNEGSINIPVGNYSFDVQVSNGSGTKVFKDISVIQIQDQPFRQEGAPGCAYFIDGTNTSGDIATPVMTYRKISDEGYQVRLKITDKNGIPFNPDAGELIRRGDRPTFETYAKFNPVEYTDTTMVCNFELTPFPILEYPGYGFLMYYRIPSNFVTIDPGVTPTPESIYNVNPRFAFRLLVAGTYEVTIQLPKVTRKA</sequence>
<name>A0A512RN81_9BACT</name>
<reference evidence="1 2" key="1">
    <citation type="submission" date="2019-07" db="EMBL/GenBank/DDBJ databases">
        <title>Whole genome shotgun sequence of Chitinophaga cymbidii NBRC 109752.</title>
        <authorList>
            <person name="Hosoyama A."/>
            <person name="Uohara A."/>
            <person name="Ohji S."/>
            <person name="Ichikawa N."/>
        </authorList>
    </citation>
    <scope>NUCLEOTIDE SEQUENCE [LARGE SCALE GENOMIC DNA]</scope>
    <source>
        <strain evidence="1 2">NBRC 109752</strain>
    </source>
</reference>
<dbReference type="RefSeq" id="WP_146864463.1">
    <property type="nucleotide sequence ID" value="NZ_BKAU01000004.1"/>
</dbReference>
<dbReference type="OrthoDB" id="628330at2"/>
<gene>
    <name evidence="1" type="ORF">CCY01nite_34200</name>
</gene>
<dbReference type="AlphaFoldDB" id="A0A512RN81"/>
<protein>
    <recommendedName>
        <fullName evidence="3">DUF5007 domain-containing protein</fullName>
    </recommendedName>
</protein>
<evidence type="ECO:0000313" key="1">
    <source>
        <dbReference type="EMBL" id="GEP97160.1"/>
    </source>
</evidence>
<keyword evidence="2" id="KW-1185">Reference proteome</keyword>
<dbReference type="PROSITE" id="PS51257">
    <property type="entry name" value="PROKAR_LIPOPROTEIN"/>
    <property type="match status" value="1"/>
</dbReference>
<evidence type="ECO:0008006" key="3">
    <source>
        <dbReference type="Google" id="ProtNLM"/>
    </source>
</evidence>
<evidence type="ECO:0000313" key="2">
    <source>
        <dbReference type="Proteomes" id="UP000321436"/>
    </source>
</evidence>
<dbReference type="Proteomes" id="UP000321436">
    <property type="component" value="Unassembled WGS sequence"/>
</dbReference>
<accession>A0A512RN81</accession>